<sequence>MNRHIRTVPVAYVDILLPSIGNEQKTSWQVDSLKEPYDYDSIMHYAQWIYQNGKMTEQVRPKDPNAKIGQRKKLSEGDIKQANKLYSCPSCGRTLLQSSDKFSSPELPLGTAIVCKWRILAKPKERIVLNFIRFHVRPTGGQSLVDAFQTCTDTYVEVHDGYEGNSKSLGV</sequence>
<dbReference type="InterPro" id="IPR035914">
    <property type="entry name" value="Sperma_CUB_dom_sf"/>
</dbReference>
<dbReference type="GO" id="GO:0046872">
    <property type="term" value="F:metal ion binding"/>
    <property type="evidence" value="ECO:0007669"/>
    <property type="project" value="UniProtKB-KW"/>
</dbReference>
<keyword evidence="4 8" id="KW-0862">Zinc</keyword>
<keyword evidence="1 8" id="KW-0645">Protease</keyword>
<dbReference type="GO" id="GO:0016485">
    <property type="term" value="P:protein processing"/>
    <property type="evidence" value="ECO:0007669"/>
    <property type="project" value="TreeGrafter"/>
</dbReference>
<protein>
    <recommendedName>
        <fullName evidence="8">Metalloendopeptidase</fullName>
        <ecNumber evidence="8">3.4.24.-</ecNumber>
    </recommendedName>
</protein>
<dbReference type="GO" id="GO:0009953">
    <property type="term" value="P:dorsal/ventral pattern formation"/>
    <property type="evidence" value="ECO:0007669"/>
    <property type="project" value="TreeGrafter"/>
</dbReference>
<dbReference type="PANTHER" id="PTHR10127">
    <property type="entry name" value="DISCOIDIN, CUB, EGF, LAMININ , AND ZINC METALLOPROTEASE DOMAIN CONTAINING"/>
    <property type="match status" value="1"/>
</dbReference>
<dbReference type="Pfam" id="PF00431">
    <property type="entry name" value="CUB"/>
    <property type="match status" value="1"/>
</dbReference>
<comment type="cofactor">
    <cofactor evidence="8">
        <name>Zn(2+)</name>
        <dbReference type="ChEBI" id="CHEBI:29105"/>
    </cofactor>
    <text evidence="8">Binds 1 zinc ion per subunit.</text>
</comment>
<evidence type="ECO:0000256" key="1">
    <source>
        <dbReference type="ARBA" id="ARBA00022670"/>
    </source>
</evidence>
<evidence type="ECO:0000256" key="4">
    <source>
        <dbReference type="ARBA" id="ARBA00022833"/>
    </source>
</evidence>
<dbReference type="PANTHER" id="PTHR10127:SF861">
    <property type="entry name" value="DORSAL-VENTRAL PATTERNING PROTEIN TOLLOID-RELATED"/>
    <property type="match status" value="1"/>
</dbReference>
<comment type="caution">
    <text evidence="7">Lacks conserved residue(s) required for the propagation of feature annotation.</text>
</comment>
<keyword evidence="2 8" id="KW-0479">Metal-binding</keyword>
<feature type="domain" description="CUB" evidence="9">
    <location>
        <begin position="91"/>
        <end position="171"/>
    </location>
</feature>
<dbReference type="CDD" id="cd00041">
    <property type="entry name" value="CUB"/>
    <property type="match status" value="1"/>
</dbReference>
<dbReference type="OrthoDB" id="431034at2759"/>
<evidence type="ECO:0000256" key="8">
    <source>
        <dbReference type="RuleBase" id="RU361183"/>
    </source>
</evidence>
<evidence type="ECO:0000259" key="10">
    <source>
        <dbReference type="PROSITE" id="PS51864"/>
    </source>
</evidence>
<gene>
    <name evidence="11" type="ORF">DILT_LOCUS11518</name>
</gene>
<keyword evidence="3 8" id="KW-0378">Hydrolase</keyword>
<dbReference type="PROSITE" id="PS51864">
    <property type="entry name" value="ASTACIN"/>
    <property type="match status" value="1"/>
</dbReference>
<dbReference type="SUPFAM" id="SSF55486">
    <property type="entry name" value="Metalloproteases ('zincins'), catalytic domain"/>
    <property type="match status" value="1"/>
</dbReference>
<dbReference type="EC" id="3.4.24.-" evidence="8"/>
<evidence type="ECO:0000313" key="12">
    <source>
        <dbReference type="Proteomes" id="UP000281553"/>
    </source>
</evidence>
<dbReference type="Gene3D" id="2.60.120.290">
    <property type="entry name" value="Spermadhesin, CUB domain"/>
    <property type="match status" value="1"/>
</dbReference>
<dbReference type="AlphaFoldDB" id="A0A3P7LVQ9"/>
<evidence type="ECO:0000256" key="6">
    <source>
        <dbReference type="ARBA" id="ARBA00023157"/>
    </source>
</evidence>
<evidence type="ECO:0000256" key="2">
    <source>
        <dbReference type="ARBA" id="ARBA00022723"/>
    </source>
</evidence>
<dbReference type="InterPro" id="IPR001506">
    <property type="entry name" value="Peptidase_M12A"/>
</dbReference>
<keyword evidence="6" id="KW-1015">Disulfide bond</keyword>
<dbReference type="SUPFAM" id="SSF49854">
    <property type="entry name" value="Spermadhesin, CUB domain"/>
    <property type="match status" value="1"/>
</dbReference>
<reference evidence="11 12" key="1">
    <citation type="submission" date="2018-11" db="EMBL/GenBank/DDBJ databases">
        <authorList>
            <consortium name="Pathogen Informatics"/>
        </authorList>
    </citation>
    <scope>NUCLEOTIDE SEQUENCE [LARGE SCALE GENOMIC DNA]</scope>
</reference>
<dbReference type="PROSITE" id="PS01180">
    <property type="entry name" value="CUB"/>
    <property type="match status" value="1"/>
</dbReference>
<evidence type="ECO:0000259" key="9">
    <source>
        <dbReference type="PROSITE" id="PS01180"/>
    </source>
</evidence>
<dbReference type="EMBL" id="UYRU01063271">
    <property type="protein sequence ID" value="VDN15687.1"/>
    <property type="molecule type" value="Genomic_DNA"/>
</dbReference>
<dbReference type="Pfam" id="PF01400">
    <property type="entry name" value="Astacin"/>
    <property type="match status" value="1"/>
</dbReference>
<keyword evidence="5 8" id="KW-0482">Metalloprotease</keyword>
<dbReference type="InterPro" id="IPR000859">
    <property type="entry name" value="CUB_dom"/>
</dbReference>
<evidence type="ECO:0000256" key="7">
    <source>
        <dbReference type="PROSITE-ProRule" id="PRU00059"/>
    </source>
</evidence>
<dbReference type="InterPro" id="IPR024079">
    <property type="entry name" value="MetalloPept_cat_dom_sf"/>
</dbReference>
<name>A0A3P7LVQ9_DIBLA</name>
<proteinExistence type="predicted"/>
<dbReference type="PRINTS" id="PR00480">
    <property type="entry name" value="ASTACIN"/>
</dbReference>
<evidence type="ECO:0000256" key="5">
    <source>
        <dbReference type="ARBA" id="ARBA00023049"/>
    </source>
</evidence>
<organism evidence="11 12">
    <name type="scientific">Dibothriocephalus latus</name>
    <name type="common">Fish tapeworm</name>
    <name type="synonym">Diphyllobothrium latum</name>
    <dbReference type="NCBI Taxonomy" id="60516"/>
    <lineage>
        <taxon>Eukaryota</taxon>
        <taxon>Metazoa</taxon>
        <taxon>Spiralia</taxon>
        <taxon>Lophotrochozoa</taxon>
        <taxon>Platyhelminthes</taxon>
        <taxon>Cestoda</taxon>
        <taxon>Eucestoda</taxon>
        <taxon>Diphyllobothriidea</taxon>
        <taxon>Diphyllobothriidae</taxon>
        <taxon>Dibothriocephalus</taxon>
    </lineage>
</organism>
<keyword evidence="12" id="KW-1185">Reference proteome</keyword>
<evidence type="ECO:0000256" key="3">
    <source>
        <dbReference type="ARBA" id="ARBA00022801"/>
    </source>
</evidence>
<accession>A0A3P7LVQ9</accession>
<dbReference type="GO" id="GO:0005615">
    <property type="term" value="C:extracellular space"/>
    <property type="evidence" value="ECO:0007669"/>
    <property type="project" value="TreeGrafter"/>
</dbReference>
<dbReference type="Proteomes" id="UP000281553">
    <property type="component" value="Unassembled WGS sequence"/>
</dbReference>
<evidence type="ECO:0000313" key="11">
    <source>
        <dbReference type="EMBL" id="VDN15687.1"/>
    </source>
</evidence>
<dbReference type="Gene3D" id="3.40.390.10">
    <property type="entry name" value="Collagenase (Catalytic Domain)"/>
    <property type="match status" value="1"/>
</dbReference>
<feature type="domain" description="Peptidase M12A" evidence="10">
    <location>
        <begin position="1"/>
        <end position="89"/>
    </location>
</feature>
<dbReference type="GO" id="GO:0004222">
    <property type="term" value="F:metalloendopeptidase activity"/>
    <property type="evidence" value="ECO:0007669"/>
    <property type="project" value="UniProtKB-UniRule"/>
</dbReference>